<proteinExistence type="predicted"/>
<keyword evidence="1" id="KW-0732">Signal</keyword>
<dbReference type="AlphaFoldDB" id="A0A4U8TGW7"/>
<reference evidence="2 3" key="1">
    <citation type="journal article" date="2014" name="Genome Announc.">
        <title>Draft genome sequences of eight enterohepatic helicobacter species isolated from both laboratory and wild rodents.</title>
        <authorList>
            <person name="Sheh A."/>
            <person name="Shen Z."/>
            <person name="Fox J.G."/>
        </authorList>
    </citation>
    <scope>NUCLEOTIDE SEQUENCE [LARGE SCALE GENOMIC DNA]</scope>
    <source>
        <strain evidence="2 3">ATCC 49310</strain>
    </source>
</reference>
<gene>
    <name evidence="2" type="ORF">LS80_001265</name>
</gene>
<comment type="caution">
    <text evidence="2">The sequence shown here is derived from an EMBL/GenBank/DDBJ whole genome shotgun (WGS) entry which is preliminary data.</text>
</comment>
<feature type="chain" id="PRO_5020686317" evidence="1">
    <location>
        <begin position="22"/>
        <end position="426"/>
    </location>
</feature>
<dbReference type="EMBL" id="JRPK02000003">
    <property type="protein sequence ID" value="TLD99303.1"/>
    <property type="molecule type" value="Genomic_DNA"/>
</dbReference>
<evidence type="ECO:0000256" key="1">
    <source>
        <dbReference type="SAM" id="SignalP"/>
    </source>
</evidence>
<evidence type="ECO:0000313" key="3">
    <source>
        <dbReference type="Proteomes" id="UP000029861"/>
    </source>
</evidence>
<name>A0A4U8TGW7_9HELI</name>
<dbReference type="Proteomes" id="UP000029861">
    <property type="component" value="Unassembled WGS sequence"/>
</dbReference>
<accession>A0A4U8TGW7</accession>
<organism evidence="2 3">
    <name type="scientific">Helicobacter trogontum</name>
    <dbReference type="NCBI Taxonomy" id="50960"/>
    <lineage>
        <taxon>Bacteria</taxon>
        <taxon>Pseudomonadati</taxon>
        <taxon>Campylobacterota</taxon>
        <taxon>Epsilonproteobacteria</taxon>
        <taxon>Campylobacterales</taxon>
        <taxon>Helicobacteraceae</taxon>
        <taxon>Helicobacter</taxon>
    </lineage>
</organism>
<protein>
    <submittedName>
        <fullName evidence="2">Uncharacterized protein</fullName>
    </submittedName>
</protein>
<dbReference type="RefSeq" id="WP_034319381.1">
    <property type="nucleotide sequence ID" value="NZ_FZNF01000010.1"/>
</dbReference>
<dbReference type="PROSITE" id="PS51257">
    <property type="entry name" value="PROKAR_LIPOPROTEIN"/>
    <property type="match status" value="1"/>
</dbReference>
<feature type="signal peptide" evidence="1">
    <location>
        <begin position="1"/>
        <end position="21"/>
    </location>
</feature>
<sequence>MLKKIIAASAISMVACGVSFAKTGALDIMEWVLQDAEKAGITYNCVGDNSHATCHFKNIDGFLFQLKDVRTDMWLNDNEVRQEISGSIVANLEEDLNKFVPKSFTCNSTSTLEDLQNSGNGTCVIKSDVATLSLDSKTLLESRSFRYKTMPTLLVQYITKINQFSKEYDHIQTKYQNDLEALRKESASALDDINTEIEMLESSQNQQQYGCGCMGNPTNEAIAQNKETKERITESYTKKYDEIQKRYEEEMQNFNSSIVAWLSQYNYTIQEVRIHVRSDGLAESVTNLAKKYLTLNSGISFLKNKQTKNADIEKRITAQYYSALEASRAAGMTFVGYSPYLAPHLRTSLQKIISDQAKLLDPNANKNSIKILITPLKNNATMNLGNEAQKFINAYSKGRNHALIQSFFDIINQYDIKSVRMWPENN</sequence>
<evidence type="ECO:0000313" key="2">
    <source>
        <dbReference type="EMBL" id="TLD99303.1"/>
    </source>
</evidence>